<evidence type="ECO:0000256" key="6">
    <source>
        <dbReference type="ARBA" id="ARBA00022946"/>
    </source>
</evidence>
<evidence type="ECO:0000313" key="10">
    <source>
        <dbReference type="Proteomes" id="UP000007015"/>
    </source>
</evidence>
<gene>
    <name evidence="9" type="ORF">OsI_19814</name>
</gene>
<keyword evidence="7" id="KW-1133">Transmembrane helix</keyword>
<dbReference type="PANTHER" id="PTHR31620">
    <property type="entry name" value="PROTEIN RETICULATA-RELATED 2, CHLOROPLASTIC-RELATED"/>
    <property type="match status" value="1"/>
</dbReference>
<name>A2Y486_ORYSI</name>
<dbReference type="GO" id="GO:0031969">
    <property type="term" value="C:chloroplast membrane"/>
    <property type="evidence" value="ECO:0007669"/>
    <property type="project" value="UniProtKB-SubCell"/>
</dbReference>
<evidence type="ECO:0000256" key="4">
    <source>
        <dbReference type="ARBA" id="ARBA00022640"/>
    </source>
</evidence>
<dbReference type="HOGENOM" id="CLU_1535017_0_0_1"/>
<sequence length="175" mass="19466">MSRRLLGWLIPLSVGWYGGWKTARHLSEVEKLAEAAAPKPMARLLREYVFNGGAEARRAKQLDNDVREVSRLVAEIGTGVTNALIKARKAVSKDFEGESEDIPIVSTSVAYGVYMAVSSNLRYQILAGVIEQRMLEPLLHHHKLVLSALCFAVRTGNTFLGSLLWVDYAKWIGIQ</sequence>
<evidence type="ECO:0000256" key="2">
    <source>
        <dbReference type="ARBA" id="ARBA00010793"/>
    </source>
</evidence>
<keyword evidence="8" id="KW-0472">Membrane</keyword>
<evidence type="ECO:0000256" key="3">
    <source>
        <dbReference type="ARBA" id="ARBA00022528"/>
    </source>
</evidence>
<evidence type="ECO:0000256" key="5">
    <source>
        <dbReference type="ARBA" id="ARBA00022692"/>
    </source>
</evidence>
<dbReference type="InterPro" id="IPR021825">
    <property type="entry name" value="RETICULATA-related"/>
</dbReference>
<comment type="subcellular location">
    <subcellularLocation>
        <location evidence="1">Plastid</location>
        <location evidence="1">Chloroplast membrane</location>
        <topology evidence="1">Multi-pass membrane protein</topology>
    </subcellularLocation>
</comment>
<evidence type="ECO:0000256" key="8">
    <source>
        <dbReference type="ARBA" id="ARBA00023136"/>
    </source>
</evidence>
<evidence type="ECO:0000313" key="9">
    <source>
        <dbReference type="EMBL" id="EAY97896.1"/>
    </source>
</evidence>
<protein>
    <submittedName>
        <fullName evidence="9">Uncharacterized protein</fullName>
    </submittedName>
</protein>
<dbReference type="Gramene" id="BGIOSGA019791-TA">
    <property type="protein sequence ID" value="BGIOSGA019791-PA"/>
    <property type="gene ID" value="BGIOSGA019791"/>
</dbReference>
<dbReference type="EMBL" id="CM000130">
    <property type="protein sequence ID" value="EAY97896.1"/>
    <property type="molecule type" value="Genomic_DNA"/>
</dbReference>
<reference evidence="9 10" key="1">
    <citation type="journal article" date="2005" name="PLoS Biol.">
        <title>The genomes of Oryza sativa: a history of duplications.</title>
        <authorList>
            <person name="Yu J."/>
            <person name="Wang J."/>
            <person name="Lin W."/>
            <person name="Li S."/>
            <person name="Li H."/>
            <person name="Zhou J."/>
            <person name="Ni P."/>
            <person name="Dong W."/>
            <person name="Hu S."/>
            <person name="Zeng C."/>
            <person name="Zhang J."/>
            <person name="Zhang Y."/>
            <person name="Li R."/>
            <person name="Xu Z."/>
            <person name="Li S."/>
            <person name="Li X."/>
            <person name="Zheng H."/>
            <person name="Cong L."/>
            <person name="Lin L."/>
            <person name="Yin J."/>
            <person name="Geng J."/>
            <person name="Li G."/>
            <person name="Shi J."/>
            <person name="Liu J."/>
            <person name="Lv H."/>
            <person name="Li J."/>
            <person name="Wang J."/>
            <person name="Deng Y."/>
            <person name="Ran L."/>
            <person name="Shi X."/>
            <person name="Wang X."/>
            <person name="Wu Q."/>
            <person name="Li C."/>
            <person name="Ren X."/>
            <person name="Wang J."/>
            <person name="Wang X."/>
            <person name="Li D."/>
            <person name="Liu D."/>
            <person name="Zhang X."/>
            <person name="Ji Z."/>
            <person name="Zhao W."/>
            <person name="Sun Y."/>
            <person name="Zhang Z."/>
            <person name="Bao J."/>
            <person name="Han Y."/>
            <person name="Dong L."/>
            <person name="Ji J."/>
            <person name="Chen P."/>
            <person name="Wu S."/>
            <person name="Liu J."/>
            <person name="Xiao Y."/>
            <person name="Bu D."/>
            <person name="Tan J."/>
            <person name="Yang L."/>
            <person name="Ye C."/>
            <person name="Zhang J."/>
            <person name="Xu J."/>
            <person name="Zhou Y."/>
            <person name="Yu Y."/>
            <person name="Zhang B."/>
            <person name="Zhuang S."/>
            <person name="Wei H."/>
            <person name="Liu B."/>
            <person name="Lei M."/>
            <person name="Yu H."/>
            <person name="Li Y."/>
            <person name="Xu H."/>
            <person name="Wei S."/>
            <person name="He X."/>
            <person name="Fang L."/>
            <person name="Zhang Z."/>
            <person name="Zhang Y."/>
            <person name="Huang X."/>
            <person name="Su Z."/>
            <person name="Tong W."/>
            <person name="Li J."/>
            <person name="Tong Z."/>
            <person name="Li S."/>
            <person name="Ye J."/>
            <person name="Wang L."/>
            <person name="Fang L."/>
            <person name="Lei T."/>
            <person name="Chen C."/>
            <person name="Chen H."/>
            <person name="Xu Z."/>
            <person name="Li H."/>
            <person name="Huang H."/>
            <person name="Zhang F."/>
            <person name="Xu H."/>
            <person name="Li N."/>
            <person name="Zhao C."/>
            <person name="Li S."/>
            <person name="Dong L."/>
            <person name="Huang Y."/>
            <person name="Li L."/>
            <person name="Xi Y."/>
            <person name="Qi Q."/>
            <person name="Li W."/>
            <person name="Zhang B."/>
            <person name="Hu W."/>
            <person name="Zhang Y."/>
            <person name="Tian X."/>
            <person name="Jiao Y."/>
            <person name="Liang X."/>
            <person name="Jin J."/>
            <person name="Gao L."/>
            <person name="Zheng W."/>
            <person name="Hao B."/>
            <person name="Liu S."/>
            <person name="Wang W."/>
            <person name="Yuan L."/>
            <person name="Cao M."/>
            <person name="McDermott J."/>
            <person name="Samudrala R."/>
            <person name="Wang J."/>
            <person name="Wong G.K."/>
            <person name="Yang H."/>
        </authorList>
    </citation>
    <scope>NUCLEOTIDE SEQUENCE [LARGE SCALE GENOMIC DNA]</scope>
    <source>
        <strain evidence="10">cv. 93-11</strain>
    </source>
</reference>
<dbReference type="Pfam" id="PF11891">
    <property type="entry name" value="RETICULATA-like"/>
    <property type="match status" value="1"/>
</dbReference>
<evidence type="ECO:0000256" key="1">
    <source>
        <dbReference type="ARBA" id="ARBA00004508"/>
    </source>
</evidence>
<keyword evidence="10" id="KW-1185">Reference proteome</keyword>
<keyword evidence="4" id="KW-0934">Plastid</keyword>
<evidence type="ECO:0000256" key="7">
    <source>
        <dbReference type="ARBA" id="ARBA00022989"/>
    </source>
</evidence>
<dbReference type="Proteomes" id="UP000007015">
    <property type="component" value="Chromosome 5"/>
</dbReference>
<proteinExistence type="inferred from homology"/>
<organism evidence="9 10">
    <name type="scientific">Oryza sativa subsp. indica</name>
    <name type="common">Rice</name>
    <dbReference type="NCBI Taxonomy" id="39946"/>
    <lineage>
        <taxon>Eukaryota</taxon>
        <taxon>Viridiplantae</taxon>
        <taxon>Streptophyta</taxon>
        <taxon>Embryophyta</taxon>
        <taxon>Tracheophyta</taxon>
        <taxon>Spermatophyta</taxon>
        <taxon>Magnoliopsida</taxon>
        <taxon>Liliopsida</taxon>
        <taxon>Poales</taxon>
        <taxon>Poaceae</taxon>
        <taxon>BOP clade</taxon>
        <taxon>Oryzoideae</taxon>
        <taxon>Oryzeae</taxon>
        <taxon>Oryzinae</taxon>
        <taxon>Oryza</taxon>
        <taxon>Oryza sativa</taxon>
    </lineage>
</organism>
<dbReference type="AlphaFoldDB" id="A2Y486"/>
<dbReference type="PANTHER" id="PTHR31620:SF14">
    <property type="entry name" value="PROTEIN RETICULATA-RELATED 4, CHLOROPLASTIC"/>
    <property type="match status" value="1"/>
</dbReference>
<dbReference type="STRING" id="39946.A2Y486"/>
<keyword evidence="3" id="KW-0150">Chloroplast</keyword>
<keyword evidence="6" id="KW-0809">Transit peptide</keyword>
<comment type="similarity">
    <text evidence="2">Belongs to the RETICULATA family.</text>
</comment>
<keyword evidence="5" id="KW-0812">Transmembrane</keyword>
<accession>A2Y486</accession>